<dbReference type="Pfam" id="PF26607">
    <property type="entry name" value="DUF8189"/>
    <property type="match status" value="1"/>
</dbReference>
<feature type="domain" description="PLL-like beta propeller" evidence="4">
    <location>
        <begin position="444"/>
        <end position="602"/>
    </location>
</feature>
<feature type="chain" id="PRO_5020264247" evidence="2">
    <location>
        <begin position="43"/>
        <end position="674"/>
    </location>
</feature>
<feature type="domain" description="Tachylectin 2" evidence="3">
    <location>
        <begin position="57"/>
        <end position="287"/>
    </location>
</feature>
<dbReference type="InterPro" id="IPR036813">
    <property type="entry name" value="Tachylectin2_sf"/>
</dbReference>
<name>A0A4R4ZKQ7_9ACTN</name>
<dbReference type="Gene3D" id="2.20.25.650">
    <property type="entry name" value="Tachylectin-2-like"/>
    <property type="match status" value="1"/>
</dbReference>
<evidence type="ECO:0000256" key="1">
    <source>
        <dbReference type="SAM" id="MobiDB-lite"/>
    </source>
</evidence>
<gene>
    <name evidence="5" type="ORF">E1263_19445</name>
</gene>
<evidence type="ECO:0000313" key="5">
    <source>
        <dbReference type="EMBL" id="TDD58394.1"/>
    </source>
</evidence>
<feature type="region of interest" description="Disordered" evidence="1">
    <location>
        <begin position="647"/>
        <end position="674"/>
    </location>
</feature>
<reference evidence="5 6" key="1">
    <citation type="submission" date="2019-03" db="EMBL/GenBank/DDBJ databases">
        <title>Draft genome sequences of novel Actinobacteria.</title>
        <authorList>
            <person name="Sahin N."/>
            <person name="Ay H."/>
            <person name="Saygin H."/>
        </authorList>
    </citation>
    <scope>NUCLEOTIDE SEQUENCE [LARGE SCALE GENOMIC DNA]</scope>
    <source>
        <strain evidence="5 6">JCM 13523</strain>
    </source>
</reference>
<sequence>MFTARSARATGARWRRKITAATLTVALSTAVITLTAPTRALAEDANITCTPTQNVFAIKPTGQLMLYKFNDLSSTTTPAFTGNPAQIATGFNTFSKLLAGPDGWIYGIRPAENGSGMFAYHWNGTAFDVFAKPIGGTLFNIYAVQSRVNKITIDARGDFYYLQDDGTLRRSKYNAADGTFTHQPVASGWGVYNAITAVGDGVIYARTPAGVLHRYHFEPTSDRYISHRVIGETSWDTFGSFFTVGGDTILGIRAGKTLLHYRYRIDPVPAGWVFEANDQGGGWDGFIDVAGTSNACKLTKSFVPATPPAPTENNSPVTVLQSSNGSLEYGYTDNIGRAKWGRQTDPTDFGGTAWTPLPDTSAYVGAPALVQGADGKLDITVRAANSRALGFIPTTPNAPLVTVDRAGLMATGVAARKSPVTNKMVLFSVDDAGGLWTKVEGVDGFLAWQKRSSTPVLTGTPVVGPGPNNTLTVIGKDADGTFWAAAWNGTTLSAFSSLGGSGFTGKPAIVRYPGDLLRVFARDADGRIATQKQSAAGTAFPGTWEQIGDAGQTWQGSPGAIISPDTGLVEVLVRGSDGNNYFAQEVAQGSGTWPQFKKIVTKFTEQYAPDPTPFVYTDSGDPKWAFATYNQDFQVRVITASTVTSSTPAKSAGVSKGAATTAEADPAFTVNPLP</sequence>
<keyword evidence="2" id="KW-0732">Signal</keyword>
<organism evidence="5 6">
    <name type="scientific">Kribbella antibiotica</name>
    <dbReference type="NCBI Taxonomy" id="190195"/>
    <lineage>
        <taxon>Bacteria</taxon>
        <taxon>Bacillati</taxon>
        <taxon>Actinomycetota</taxon>
        <taxon>Actinomycetes</taxon>
        <taxon>Propionibacteriales</taxon>
        <taxon>Kribbellaceae</taxon>
        <taxon>Kribbella</taxon>
    </lineage>
</organism>
<dbReference type="Proteomes" id="UP000295124">
    <property type="component" value="Unassembled WGS sequence"/>
</dbReference>
<accession>A0A4R4ZKQ7</accession>
<evidence type="ECO:0000259" key="4">
    <source>
        <dbReference type="Pfam" id="PF26607"/>
    </source>
</evidence>
<dbReference type="EMBL" id="SMKX01000053">
    <property type="protein sequence ID" value="TDD58394.1"/>
    <property type="molecule type" value="Genomic_DNA"/>
</dbReference>
<comment type="caution">
    <text evidence="5">The sequence shown here is derived from an EMBL/GenBank/DDBJ whole genome shotgun (WGS) entry which is preliminary data.</text>
</comment>
<feature type="signal peptide" evidence="2">
    <location>
        <begin position="1"/>
        <end position="42"/>
    </location>
</feature>
<keyword evidence="6" id="KW-1185">Reference proteome</keyword>
<dbReference type="SUPFAM" id="SSF89372">
    <property type="entry name" value="Fucose-specific lectin"/>
    <property type="match status" value="1"/>
</dbReference>
<evidence type="ECO:0000259" key="3">
    <source>
        <dbReference type="Pfam" id="PF14517"/>
    </source>
</evidence>
<evidence type="ECO:0000313" key="6">
    <source>
        <dbReference type="Proteomes" id="UP000295124"/>
    </source>
</evidence>
<dbReference type="OrthoDB" id="3660483at2"/>
<evidence type="ECO:0000256" key="2">
    <source>
        <dbReference type="SAM" id="SignalP"/>
    </source>
</evidence>
<dbReference type="Pfam" id="PF14517">
    <property type="entry name" value="Tachylectin"/>
    <property type="match status" value="1"/>
</dbReference>
<dbReference type="SUPFAM" id="SSF50934">
    <property type="entry name" value="Tachylectin-2"/>
    <property type="match status" value="1"/>
</dbReference>
<dbReference type="Gene3D" id="2.120.10.70">
    <property type="entry name" value="Fucose-specific lectin"/>
    <property type="match status" value="1"/>
</dbReference>
<dbReference type="InterPro" id="IPR023294">
    <property type="entry name" value="Tachylectin2"/>
</dbReference>
<dbReference type="Gene3D" id="2.115.10.10">
    <property type="entry name" value="Tachylectin 2"/>
    <property type="match status" value="1"/>
</dbReference>
<dbReference type="RefSeq" id="WP_132169307.1">
    <property type="nucleotide sequence ID" value="NZ_SMKX01000053.1"/>
</dbReference>
<dbReference type="AlphaFoldDB" id="A0A4R4ZKQ7"/>
<proteinExistence type="predicted"/>
<dbReference type="InterPro" id="IPR058502">
    <property type="entry name" value="PLL-like_beta-prop"/>
</dbReference>
<protein>
    <submittedName>
        <fullName evidence="5">Uncharacterized protein</fullName>
    </submittedName>
</protein>